<dbReference type="CDD" id="cd02183">
    <property type="entry name" value="GH16_fungal_CRH1_transglycosylase"/>
    <property type="match status" value="1"/>
</dbReference>
<evidence type="ECO:0000256" key="13">
    <source>
        <dbReference type="ARBA" id="ARBA00023295"/>
    </source>
</evidence>
<evidence type="ECO:0000256" key="11">
    <source>
        <dbReference type="ARBA" id="ARBA00023180"/>
    </source>
</evidence>
<dbReference type="eggNOG" id="ENOG502QQ71">
    <property type="taxonomic scope" value="Eukaryota"/>
</dbReference>
<dbReference type="EC" id="3.2.-.-" evidence="16"/>
<dbReference type="Proteomes" id="UP000000707">
    <property type="component" value="Unassembled WGS sequence"/>
</dbReference>
<feature type="active site" description="Proton donor" evidence="17">
    <location>
        <position position="124"/>
    </location>
</feature>
<dbReference type="InterPro" id="IPR013320">
    <property type="entry name" value="ConA-like_dom_sf"/>
</dbReference>
<keyword evidence="6" id="KW-0808">Transferase</keyword>
<dbReference type="PANTHER" id="PTHR10963:SF68">
    <property type="entry name" value="GLYCOSIDASE CRH1-RELATED"/>
    <property type="match status" value="1"/>
</dbReference>
<dbReference type="OrthoDB" id="4781at2759"/>
<feature type="active site" description="Nucleophile" evidence="17">
    <location>
        <position position="120"/>
    </location>
</feature>
<dbReference type="GO" id="GO:0008843">
    <property type="term" value="F:endochitinase activity"/>
    <property type="evidence" value="ECO:0007669"/>
    <property type="project" value="UniProtKB-EC"/>
</dbReference>
<evidence type="ECO:0000256" key="20">
    <source>
        <dbReference type="SAM" id="SignalP"/>
    </source>
</evidence>
<evidence type="ECO:0000256" key="16">
    <source>
        <dbReference type="PIRNR" id="PIRNR037299"/>
    </source>
</evidence>
<dbReference type="EMBL" id="GL996528">
    <property type="protein sequence ID" value="EGV60655.1"/>
    <property type="molecule type" value="Genomic_DNA"/>
</dbReference>
<evidence type="ECO:0000256" key="7">
    <source>
        <dbReference type="ARBA" id="ARBA00022729"/>
    </source>
</evidence>
<evidence type="ECO:0000256" key="2">
    <source>
        <dbReference type="ARBA" id="ARBA00004196"/>
    </source>
</evidence>
<organism evidence="23">
    <name type="scientific">Candida tenuis (strain ATCC 10573 / BCRC 21748 / CBS 615 / JCM 9827 / NBRC 10315 / NRRL Y-1498 / VKM Y-70)</name>
    <name type="common">Yeast</name>
    <name type="synonym">Yamadazyma tenuis</name>
    <dbReference type="NCBI Taxonomy" id="590646"/>
    <lineage>
        <taxon>Eukaryota</taxon>
        <taxon>Fungi</taxon>
        <taxon>Dikarya</taxon>
        <taxon>Ascomycota</taxon>
        <taxon>Saccharomycotina</taxon>
        <taxon>Pichiomycetes</taxon>
        <taxon>Debaryomycetaceae</taxon>
        <taxon>Yamadazyma</taxon>
    </lineage>
</organism>
<feature type="region of interest" description="Disordered" evidence="19">
    <location>
        <begin position="271"/>
        <end position="406"/>
    </location>
</feature>
<keyword evidence="10 18" id="KW-1015">Disulfide bond</keyword>
<comment type="subcellular location">
    <subcellularLocation>
        <location evidence="2">Cell envelope</location>
    </subcellularLocation>
    <subcellularLocation>
        <location evidence="3">Membrane</location>
        <topology evidence="3">Lipid-anchor</topology>
        <topology evidence="3">GPI-anchor</topology>
    </subcellularLocation>
</comment>
<evidence type="ECO:0000256" key="4">
    <source>
        <dbReference type="ARBA" id="ARBA00022622"/>
    </source>
</evidence>
<feature type="domain" description="GH16" evidence="21">
    <location>
        <begin position="42"/>
        <end position="236"/>
    </location>
</feature>
<dbReference type="Pfam" id="PF00722">
    <property type="entry name" value="Glyco_hydro_16"/>
    <property type="match status" value="1"/>
</dbReference>
<gene>
    <name evidence="22" type="ORF">CANTEDRAFT_100025</name>
</gene>
<evidence type="ECO:0000256" key="3">
    <source>
        <dbReference type="ARBA" id="ARBA00004589"/>
    </source>
</evidence>
<evidence type="ECO:0000256" key="15">
    <source>
        <dbReference type="ARBA" id="ARBA00038074"/>
    </source>
</evidence>
<keyword evidence="14" id="KW-0961">Cell wall biogenesis/degradation</keyword>
<evidence type="ECO:0000256" key="17">
    <source>
        <dbReference type="PIRSR" id="PIRSR037299-1"/>
    </source>
</evidence>
<evidence type="ECO:0000256" key="9">
    <source>
        <dbReference type="ARBA" id="ARBA00023136"/>
    </source>
</evidence>
<proteinExistence type="inferred from homology"/>
<dbReference type="InterPro" id="IPR050546">
    <property type="entry name" value="Glycosyl_Hydrlase_16"/>
</dbReference>
<comment type="catalytic activity">
    <reaction evidence="1">
        <text>Random endo-hydrolysis of N-acetyl-beta-D-glucosaminide (1-&gt;4)-beta-linkages in chitin and chitodextrins.</text>
        <dbReference type="EC" id="3.2.1.14"/>
    </reaction>
</comment>
<dbReference type="GO" id="GO:0098552">
    <property type="term" value="C:side of membrane"/>
    <property type="evidence" value="ECO:0007669"/>
    <property type="project" value="UniProtKB-KW"/>
</dbReference>
<dbReference type="Gene3D" id="2.60.120.200">
    <property type="match status" value="1"/>
</dbReference>
<keyword evidence="13" id="KW-0326">Glycosidase</keyword>
<dbReference type="GO" id="GO:0016757">
    <property type="term" value="F:glycosyltransferase activity"/>
    <property type="evidence" value="ECO:0007669"/>
    <property type="project" value="UniProtKB-KW"/>
</dbReference>
<dbReference type="InterPro" id="IPR000757">
    <property type="entry name" value="Beta-glucanase-like"/>
</dbReference>
<sequence>MIGFTKCLVLLIHTIAISATSTSSLCNPLSTSSCPSEKALATDVAYQFTSESDDFEVTSIPSGISYSDNGVTMTIAKRYDNPTLMSKFYIMFGRVEVSMKAGNGTGIVSSFYLQSNDLDEIDIELIGGDSTQWQSNYFVKGDTTTYDRGEFHDTSAPPQNDYHNYTIDWTNEKIVWYYDGSAVRTLKNDSSQGFPQSPMYLKFGIWAGGDPSNEAGTIEWAGGETDYSQVPFSMHINHLEVSDYSTGDSYSYTDQSGDWSSIEADNGKVLGRQNSANLNPSVGDTEDSDSTSSTASKTSSQSASKTSKATSTKTSSKSSTEVSSTEMSFTEVSSKVSSEEASSTDSQSSAEISTVVSESLATDSETLSDSSRSSGSGSSSSSSSRSSSAVQTLASTESTDSSSSSTTPCIALMAIIASFFV</sequence>
<feature type="compositionally biased region" description="Low complexity" evidence="19">
    <location>
        <begin position="370"/>
        <end position="388"/>
    </location>
</feature>
<reference evidence="22 23" key="1">
    <citation type="journal article" date="2011" name="Proc. Natl. Acad. Sci. U.S.A.">
        <title>Comparative genomics of xylose-fermenting fungi for enhanced biofuel production.</title>
        <authorList>
            <person name="Wohlbach D.J."/>
            <person name="Kuo A."/>
            <person name="Sato T.K."/>
            <person name="Potts K.M."/>
            <person name="Salamov A.A."/>
            <person name="LaButti K.M."/>
            <person name="Sun H."/>
            <person name="Clum A."/>
            <person name="Pangilinan J.L."/>
            <person name="Lindquist E.A."/>
            <person name="Lucas S."/>
            <person name="Lapidus A."/>
            <person name="Jin M."/>
            <person name="Gunawan C."/>
            <person name="Balan V."/>
            <person name="Dale B.E."/>
            <person name="Jeffries T.W."/>
            <person name="Zinkel R."/>
            <person name="Barry K.W."/>
            <person name="Grigoriev I.V."/>
            <person name="Gasch A.P."/>
        </authorList>
    </citation>
    <scope>NUCLEOTIDE SEQUENCE [LARGE SCALE GENOMIC DNA]</scope>
    <source>
        <strain evidence="23">ATCC 10573 / BCRC 21748 / CBS 615 / JCM 9827 / NBRC 10315 / NRRL Y-1498 / VKM Y-70</strain>
    </source>
</reference>
<evidence type="ECO:0000256" key="1">
    <source>
        <dbReference type="ARBA" id="ARBA00000822"/>
    </source>
</evidence>
<dbReference type="STRING" id="590646.G3BF71"/>
<feature type="signal peptide" evidence="20">
    <location>
        <begin position="1"/>
        <end position="19"/>
    </location>
</feature>
<dbReference type="GO" id="GO:0005975">
    <property type="term" value="P:carbohydrate metabolic process"/>
    <property type="evidence" value="ECO:0007669"/>
    <property type="project" value="InterPro"/>
</dbReference>
<feature type="disulfide bond" evidence="18">
    <location>
        <begin position="26"/>
        <end position="34"/>
    </location>
</feature>
<evidence type="ECO:0000256" key="18">
    <source>
        <dbReference type="PIRSR" id="PIRSR037299-2"/>
    </source>
</evidence>
<feature type="compositionally biased region" description="Low complexity" evidence="19">
    <location>
        <begin position="290"/>
        <end position="353"/>
    </location>
</feature>
<dbReference type="AlphaFoldDB" id="G3BF71"/>
<evidence type="ECO:0000313" key="23">
    <source>
        <dbReference type="Proteomes" id="UP000000707"/>
    </source>
</evidence>
<dbReference type="InterPro" id="IPR017168">
    <property type="entry name" value="CHR-like"/>
</dbReference>
<evidence type="ECO:0000256" key="14">
    <source>
        <dbReference type="ARBA" id="ARBA00023316"/>
    </source>
</evidence>
<keyword evidence="12" id="KW-0449">Lipoprotein</keyword>
<keyword evidence="11" id="KW-0325">Glycoprotein</keyword>
<keyword evidence="9 16" id="KW-0472">Membrane</keyword>
<evidence type="ECO:0000313" key="22">
    <source>
        <dbReference type="EMBL" id="EGV60655.1"/>
    </source>
</evidence>
<evidence type="ECO:0000256" key="12">
    <source>
        <dbReference type="ARBA" id="ARBA00023288"/>
    </source>
</evidence>
<dbReference type="SUPFAM" id="SSF49899">
    <property type="entry name" value="Concanavalin A-like lectins/glucanases"/>
    <property type="match status" value="1"/>
</dbReference>
<protein>
    <recommendedName>
        <fullName evidence="16">Crh-like protein</fullName>
        <ecNumber evidence="16">3.2.-.-</ecNumber>
    </recommendedName>
</protein>
<dbReference type="GO" id="GO:0009277">
    <property type="term" value="C:fungal-type cell wall"/>
    <property type="evidence" value="ECO:0007669"/>
    <property type="project" value="TreeGrafter"/>
</dbReference>
<dbReference type="PANTHER" id="PTHR10963">
    <property type="entry name" value="GLYCOSYL HYDROLASE-RELATED"/>
    <property type="match status" value="1"/>
</dbReference>
<comment type="similarity">
    <text evidence="15">Belongs to the glycosyl hydrolase 16 family. CRH1 subfamily.</text>
</comment>
<dbReference type="PROSITE" id="PS51257">
    <property type="entry name" value="PROKAR_LIPOPROTEIN"/>
    <property type="match status" value="1"/>
</dbReference>
<feature type="chain" id="PRO_5003442907" description="Crh-like protein" evidence="20">
    <location>
        <begin position="20"/>
        <end position="421"/>
    </location>
</feature>
<evidence type="ECO:0000256" key="6">
    <source>
        <dbReference type="ARBA" id="ARBA00022679"/>
    </source>
</evidence>
<name>G3BF71_CANTC</name>
<dbReference type="PROSITE" id="PS51762">
    <property type="entry name" value="GH16_2"/>
    <property type="match status" value="1"/>
</dbReference>
<keyword evidence="5" id="KW-0328">Glycosyltransferase</keyword>
<evidence type="ECO:0000256" key="8">
    <source>
        <dbReference type="ARBA" id="ARBA00022801"/>
    </source>
</evidence>
<dbReference type="HOGENOM" id="CLU_027506_2_2_1"/>
<keyword evidence="8 16" id="KW-0378">Hydrolase</keyword>
<dbReference type="PIRSF" id="PIRSF037299">
    <property type="entry name" value="Glycosidase_CRH1_prd"/>
    <property type="match status" value="1"/>
</dbReference>
<accession>G3BF71</accession>
<keyword evidence="7 20" id="KW-0732">Signal</keyword>
<keyword evidence="4" id="KW-0336">GPI-anchor</keyword>
<feature type="compositionally biased region" description="Low complexity" evidence="19">
    <location>
        <begin position="395"/>
        <end position="406"/>
    </location>
</feature>
<evidence type="ECO:0000256" key="5">
    <source>
        <dbReference type="ARBA" id="ARBA00022676"/>
    </source>
</evidence>
<evidence type="ECO:0000256" key="10">
    <source>
        <dbReference type="ARBA" id="ARBA00023157"/>
    </source>
</evidence>
<dbReference type="GO" id="GO:0031505">
    <property type="term" value="P:fungal-type cell wall organization"/>
    <property type="evidence" value="ECO:0007669"/>
    <property type="project" value="TreeGrafter"/>
</dbReference>
<keyword evidence="23" id="KW-1185">Reference proteome</keyword>
<evidence type="ECO:0000256" key="19">
    <source>
        <dbReference type="SAM" id="MobiDB-lite"/>
    </source>
</evidence>
<feature type="compositionally biased region" description="Polar residues" evidence="19">
    <location>
        <begin position="354"/>
        <end position="369"/>
    </location>
</feature>
<evidence type="ECO:0000259" key="21">
    <source>
        <dbReference type="PROSITE" id="PS51762"/>
    </source>
</evidence>